<organism evidence="1 2">
    <name type="scientific">Fonsecaea monophora</name>
    <dbReference type="NCBI Taxonomy" id="254056"/>
    <lineage>
        <taxon>Eukaryota</taxon>
        <taxon>Fungi</taxon>
        <taxon>Dikarya</taxon>
        <taxon>Ascomycota</taxon>
        <taxon>Pezizomycotina</taxon>
        <taxon>Eurotiomycetes</taxon>
        <taxon>Chaetothyriomycetidae</taxon>
        <taxon>Chaetothyriales</taxon>
        <taxon>Herpotrichiellaceae</taxon>
        <taxon>Fonsecaea</taxon>
    </lineage>
</organism>
<accession>A0A177F9C3</accession>
<comment type="caution">
    <text evidence="1">The sequence shown here is derived from an EMBL/GenBank/DDBJ whole genome shotgun (WGS) entry which is preliminary data.</text>
</comment>
<dbReference type="EMBL" id="LVKK01000029">
    <property type="protein sequence ID" value="OAG40823.1"/>
    <property type="molecule type" value="Genomic_DNA"/>
</dbReference>
<gene>
    <name evidence="1" type="ORF">AYO21_04900</name>
</gene>
<dbReference type="AlphaFoldDB" id="A0A177F9C3"/>
<evidence type="ECO:0000313" key="2">
    <source>
        <dbReference type="Proteomes" id="UP000077002"/>
    </source>
</evidence>
<dbReference type="GeneID" id="34600068"/>
<proteinExistence type="predicted"/>
<keyword evidence="2" id="KW-1185">Reference proteome</keyword>
<name>A0A177F9C3_9EURO</name>
<evidence type="ECO:0000313" key="1">
    <source>
        <dbReference type="EMBL" id="OAG40823.1"/>
    </source>
</evidence>
<protein>
    <submittedName>
        <fullName evidence="1">Uncharacterized protein</fullName>
    </submittedName>
</protein>
<reference evidence="1 2" key="1">
    <citation type="submission" date="2016-03" db="EMBL/GenBank/DDBJ databases">
        <title>Draft genome sequence of the Fonsecaea monophora CBS 269.37.</title>
        <authorList>
            <person name="Bombassaro A."/>
            <person name="Vinicius W.A."/>
            <person name="De Hoog S."/>
            <person name="Sun J."/>
            <person name="Souza E.M."/>
            <person name="Raittz R.T."/>
            <person name="Costa F."/>
            <person name="Leao A.C."/>
            <person name="Tadra-Sfeir M.Z."/>
            <person name="Baura V."/>
            <person name="Balsanelli E."/>
            <person name="Pedrosa F.O."/>
            <person name="Moreno L.F."/>
            <person name="Steffens M.B."/>
            <person name="Xi L."/>
            <person name="Bocca A.L."/>
            <person name="Felipe M.S."/>
            <person name="Teixeira M."/>
            <person name="Telles Filho F.Q."/>
            <person name="Azevedo C.M."/>
            <person name="Gomes R."/>
            <person name="Vicente V.A."/>
        </authorList>
    </citation>
    <scope>NUCLEOTIDE SEQUENCE [LARGE SCALE GENOMIC DNA]</scope>
    <source>
        <strain evidence="1 2">CBS 269.37</strain>
    </source>
</reference>
<dbReference type="RefSeq" id="XP_022512775.1">
    <property type="nucleotide sequence ID" value="XM_022654871.1"/>
</dbReference>
<sequence>MAIKCRLEQNVTAQFAIELCEGVNGAARPPPETTSSADVRDLLFMRGNSNSRKQHGSEIKAGSIHVAPLFDHTGRTTPPIGAGLIVVDGYCSSKFARRLFRNMHVGARGLSLRIVVLDAYEGPGHAAWSASDITPAEWTAPDRRVCAPRFLWKHDLVVAWGSEGFRTTKTLFSTSTIL</sequence>
<dbReference type="Proteomes" id="UP000077002">
    <property type="component" value="Unassembled WGS sequence"/>
</dbReference>